<organism evidence="2 3">
    <name type="scientific">Streptomyces albus (strain ATCC 21838 / DSM 41398 / FERM P-419 / JCM 4703 / NBRC 107858)</name>
    <dbReference type="NCBI Taxonomy" id="1081613"/>
    <lineage>
        <taxon>Bacteria</taxon>
        <taxon>Bacillati</taxon>
        <taxon>Actinomycetota</taxon>
        <taxon>Actinomycetes</taxon>
        <taxon>Kitasatosporales</taxon>
        <taxon>Streptomycetaceae</taxon>
        <taxon>Streptomyces</taxon>
    </lineage>
</organism>
<dbReference type="Proteomes" id="UP000031523">
    <property type="component" value="Chromosome"/>
</dbReference>
<feature type="region of interest" description="Disordered" evidence="1">
    <location>
        <begin position="1"/>
        <end position="53"/>
    </location>
</feature>
<protein>
    <submittedName>
        <fullName evidence="2">Uncharacterized protein</fullName>
    </submittedName>
</protein>
<evidence type="ECO:0000313" key="2">
    <source>
        <dbReference type="EMBL" id="AJE86758.1"/>
    </source>
</evidence>
<dbReference type="EMBL" id="CP010519">
    <property type="protein sequence ID" value="AJE86758.1"/>
    <property type="molecule type" value="Genomic_DNA"/>
</dbReference>
<keyword evidence="3" id="KW-1185">Reference proteome</keyword>
<sequence length="53" mass="5573">MIIGVSDLTRAGAGPLREDPEDPPGSPPRVSTQWSTPRARAHPPGGPPFDTRA</sequence>
<evidence type="ECO:0000313" key="3">
    <source>
        <dbReference type="Proteomes" id="UP000031523"/>
    </source>
</evidence>
<dbReference type="AlphaFoldDB" id="A0A0B5EVA9"/>
<name>A0A0B5EVA9_STRA4</name>
<dbReference type="KEGG" id="sals:SLNWT_6382"/>
<evidence type="ECO:0000256" key="1">
    <source>
        <dbReference type="SAM" id="MobiDB-lite"/>
    </source>
</evidence>
<reference evidence="2 3" key="1">
    <citation type="submission" date="2015-01" db="EMBL/GenBank/DDBJ databases">
        <title>Enhanced salinomycin production by adjusting the supply of polyketide extender units in Streptomyce albus DSM 41398.</title>
        <authorList>
            <person name="Lu C."/>
        </authorList>
    </citation>
    <scope>NUCLEOTIDE SEQUENCE [LARGE SCALE GENOMIC DNA]</scope>
    <source>
        <strain evidence="3">ATCC 21838 / DSM 41398 / FERM P-419 / JCM 4703 / NBRC 107858</strain>
    </source>
</reference>
<proteinExistence type="predicted"/>
<gene>
    <name evidence="2" type="ORF">SLNWT_6382</name>
</gene>
<accession>A0A0B5EVA9</accession>